<name>A0A841P9Y2_9HYPH</name>
<accession>A0A841P9Y2</accession>
<keyword evidence="1" id="KW-0472">Membrane</keyword>
<gene>
    <name evidence="2" type="ORF">HNQ71_000394</name>
</gene>
<protein>
    <submittedName>
        <fullName evidence="2">Uncharacterized protein</fullName>
    </submittedName>
</protein>
<sequence length="259" mass="28667">MTGRYIVYPYPKDAEQPYDIAFQLTKDATEVPSEQGILKHQAERTLMVLRGMFQPKDARFRGYYEELLGLSRYGLVGETAQPVLAMGTLQNLQERVFDTEKGRMISAHMQKIIGWLFFILLAVGVAGTLAVCGVNWLMGIDQDPIKSHLPLILVLPGLLAGLSFSSFLRCRAVTFFDLHAIDADRFTPPMRAIFALILLFLTGAFLKAGVFEISIGEVHLSQFDANGLSAFIFGAFVGFSQEPLISRIESISKAAAPKD</sequence>
<dbReference type="EMBL" id="JACHEF010000001">
    <property type="protein sequence ID" value="MBB6407750.1"/>
    <property type="molecule type" value="Genomic_DNA"/>
</dbReference>
<feature type="transmembrane region" description="Helical" evidence="1">
    <location>
        <begin position="189"/>
        <end position="208"/>
    </location>
</feature>
<organism evidence="2 3">
    <name type="scientific">Mesorhizobium sangaii</name>
    <dbReference type="NCBI Taxonomy" id="505389"/>
    <lineage>
        <taxon>Bacteria</taxon>
        <taxon>Pseudomonadati</taxon>
        <taxon>Pseudomonadota</taxon>
        <taxon>Alphaproteobacteria</taxon>
        <taxon>Hyphomicrobiales</taxon>
        <taxon>Phyllobacteriaceae</taxon>
        <taxon>Mesorhizobium</taxon>
    </lineage>
</organism>
<dbReference type="RefSeq" id="WP_184870926.1">
    <property type="nucleotide sequence ID" value="NZ_JACHEF010000001.1"/>
</dbReference>
<keyword evidence="3" id="KW-1185">Reference proteome</keyword>
<dbReference type="Proteomes" id="UP000556329">
    <property type="component" value="Unassembled WGS sequence"/>
</dbReference>
<keyword evidence="1" id="KW-0812">Transmembrane</keyword>
<evidence type="ECO:0000256" key="1">
    <source>
        <dbReference type="SAM" id="Phobius"/>
    </source>
</evidence>
<proteinExistence type="predicted"/>
<feature type="transmembrane region" description="Helical" evidence="1">
    <location>
        <begin position="149"/>
        <end position="168"/>
    </location>
</feature>
<comment type="caution">
    <text evidence="2">The sequence shown here is derived from an EMBL/GenBank/DDBJ whole genome shotgun (WGS) entry which is preliminary data.</text>
</comment>
<dbReference type="AlphaFoldDB" id="A0A841P9Y2"/>
<reference evidence="2 3" key="1">
    <citation type="submission" date="2020-08" db="EMBL/GenBank/DDBJ databases">
        <title>Genomic Encyclopedia of Type Strains, Phase IV (KMG-IV): sequencing the most valuable type-strain genomes for metagenomic binning, comparative biology and taxonomic classification.</title>
        <authorList>
            <person name="Goeker M."/>
        </authorList>
    </citation>
    <scope>NUCLEOTIDE SEQUENCE [LARGE SCALE GENOMIC DNA]</scope>
    <source>
        <strain evidence="2 3">DSM 100039</strain>
    </source>
</reference>
<keyword evidence="1" id="KW-1133">Transmembrane helix</keyword>
<feature type="transmembrane region" description="Helical" evidence="1">
    <location>
        <begin position="112"/>
        <end position="137"/>
    </location>
</feature>
<evidence type="ECO:0000313" key="3">
    <source>
        <dbReference type="Proteomes" id="UP000556329"/>
    </source>
</evidence>
<evidence type="ECO:0000313" key="2">
    <source>
        <dbReference type="EMBL" id="MBB6407750.1"/>
    </source>
</evidence>